<dbReference type="GO" id="GO:0008233">
    <property type="term" value="F:peptidase activity"/>
    <property type="evidence" value="ECO:0007669"/>
    <property type="project" value="UniProtKB-KW"/>
</dbReference>
<dbReference type="InterPro" id="IPR032799">
    <property type="entry name" value="TAXi_C"/>
</dbReference>
<evidence type="ECO:0000313" key="5">
    <source>
        <dbReference type="Proteomes" id="UP000001514"/>
    </source>
</evidence>
<dbReference type="PANTHER" id="PTHR47967">
    <property type="entry name" value="OS07G0603500 PROTEIN-RELATED"/>
    <property type="match status" value="1"/>
</dbReference>
<dbReference type="Gramene" id="EFJ18323">
    <property type="protein sequence ID" value="EFJ18323"/>
    <property type="gene ID" value="SELMODRAFT_113025"/>
</dbReference>
<dbReference type="MEROPS" id="A01.A55"/>
<name>D8SB33_SELML</name>
<dbReference type="PANTHER" id="PTHR47967:SF60">
    <property type="entry name" value="PROTEIN ASPARTIC PROTEASE IN GUARD CELL 1-LIKE"/>
    <property type="match status" value="1"/>
</dbReference>
<sequence length="152" mass="16671">IPRSAFKIDRLGNGGTYFDSGTTVSFLVEPAHTALVEAFGRRVLHLNRTSGSDFTNELCYDVAAGYSRLPRAPLVTLHFKNNVDMELREASVWVPLARTPQVVTICLAFVNAGAVAQGGVNVIGNYQQQDYLIEHDLERSRIGFAPANCVMD</sequence>
<dbReference type="Gene3D" id="2.40.70.10">
    <property type="entry name" value="Acid Proteases"/>
    <property type="match status" value="1"/>
</dbReference>
<keyword evidence="1" id="KW-0645">Protease</keyword>
<feature type="domain" description="Peptidase A1" evidence="3">
    <location>
        <begin position="1"/>
        <end position="145"/>
    </location>
</feature>
<dbReference type="OMA" id="YFIDPAY"/>
<dbReference type="GO" id="GO:0006508">
    <property type="term" value="P:proteolysis"/>
    <property type="evidence" value="ECO:0007669"/>
    <property type="project" value="UniProtKB-KW"/>
</dbReference>
<dbReference type="InterPro" id="IPR051708">
    <property type="entry name" value="Plant_Aspart_Prot_A1"/>
</dbReference>
<evidence type="ECO:0000259" key="3">
    <source>
        <dbReference type="PROSITE" id="PS51767"/>
    </source>
</evidence>
<dbReference type="Proteomes" id="UP000001514">
    <property type="component" value="Unassembled WGS sequence"/>
</dbReference>
<keyword evidence="2" id="KW-0378">Hydrolase</keyword>
<protein>
    <recommendedName>
        <fullName evidence="3">Peptidase A1 domain-containing protein</fullName>
    </recommendedName>
</protein>
<keyword evidence="5" id="KW-1185">Reference proteome</keyword>
<dbReference type="EMBL" id="GL377610">
    <property type="protein sequence ID" value="EFJ18323.1"/>
    <property type="molecule type" value="Genomic_DNA"/>
</dbReference>
<organism evidence="5">
    <name type="scientific">Selaginella moellendorffii</name>
    <name type="common">Spikemoss</name>
    <dbReference type="NCBI Taxonomy" id="88036"/>
    <lineage>
        <taxon>Eukaryota</taxon>
        <taxon>Viridiplantae</taxon>
        <taxon>Streptophyta</taxon>
        <taxon>Embryophyta</taxon>
        <taxon>Tracheophyta</taxon>
        <taxon>Lycopodiopsida</taxon>
        <taxon>Selaginellales</taxon>
        <taxon>Selaginellaceae</taxon>
        <taxon>Selaginella</taxon>
    </lineage>
</organism>
<dbReference type="InParanoid" id="D8SB33"/>
<evidence type="ECO:0000256" key="2">
    <source>
        <dbReference type="ARBA" id="ARBA00022801"/>
    </source>
</evidence>
<dbReference type="InterPro" id="IPR033121">
    <property type="entry name" value="PEPTIDASE_A1"/>
</dbReference>
<dbReference type="eggNOG" id="KOG1339">
    <property type="taxonomic scope" value="Eukaryota"/>
</dbReference>
<proteinExistence type="predicted"/>
<dbReference type="AlphaFoldDB" id="D8SB33"/>
<dbReference type="SUPFAM" id="SSF50630">
    <property type="entry name" value="Acid proteases"/>
    <property type="match status" value="1"/>
</dbReference>
<evidence type="ECO:0000313" key="4">
    <source>
        <dbReference type="EMBL" id="EFJ18323.1"/>
    </source>
</evidence>
<gene>
    <name evidence="4" type="ORF">SELMODRAFT_113025</name>
</gene>
<dbReference type="KEGG" id="smo:SELMODRAFT_113025"/>
<reference evidence="4 5" key="1">
    <citation type="journal article" date="2011" name="Science">
        <title>The Selaginella genome identifies genetic changes associated with the evolution of vascular plants.</title>
        <authorList>
            <person name="Banks J.A."/>
            <person name="Nishiyama T."/>
            <person name="Hasebe M."/>
            <person name="Bowman J.L."/>
            <person name="Gribskov M."/>
            <person name="dePamphilis C."/>
            <person name="Albert V.A."/>
            <person name="Aono N."/>
            <person name="Aoyama T."/>
            <person name="Ambrose B.A."/>
            <person name="Ashton N.W."/>
            <person name="Axtell M.J."/>
            <person name="Barker E."/>
            <person name="Barker M.S."/>
            <person name="Bennetzen J.L."/>
            <person name="Bonawitz N.D."/>
            <person name="Chapple C."/>
            <person name="Cheng C."/>
            <person name="Correa L.G."/>
            <person name="Dacre M."/>
            <person name="DeBarry J."/>
            <person name="Dreyer I."/>
            <person name="Elias M."/>
            <person name="Engstrom E.M."/>
            <person name="Estelle M."/>
            <person name="Feng L."/>
            <person name="Finet C."/>
            <person name="Floyd S.K."/>
            <person name="Frommer W.B."/>
            <person name="Fujita T."/>
            <person name="Gramzow L."/>
            <person name="Gutensohn M."/>
            <person name="Harholt J."/>
            <person name="Hattori M."/>
            <person name="Heyl A."/>
            <person name="Hirai T."/>
            <person name="Hiwatashi Y."/>
            <person name="Ishikawa M."/>
            <person name="Iwata M."/>
            <person name="Karol K.G."/>
            <person name="Koehler B."/>
            <person name="Kolukisaoglu U."/>
            <person name="Kubo M."/>
            <person name="Kurata T."/>
            <person name="Lalonde S."/>
            <person name="Li K."/>
            <person name="Li Y."/>
            <person name="Litt A."/>
            <person name="Lyons E."/>
            <person name="Manning G."/>
            <person name="Maruyama T."/>
            <person name="Michael T.P."/>
            <person name="Mikami K."/>
            <person name="Miyazaki S."/>
            <person name="Morinaga S."/>
            <person name="Murata T."/>
            <person name="Mueller-Roeber B."/>
            <person name="Nelson D.R."/>
            <person name="Obara M."/>
            <person name="Oguri Y."/>
            <person name="Olmstead R.G."/>
            <person name="Onodera N."/>
            <person name="Petersen B.L."/>
            <person name="Pils B."/>
            <person name="Prigge M."/>
            <person name="Rensing S.A."/>
            <person name="Riano-Pachon D.M."/>
            <person name="Roberts A.W."/>
            <person name="Sato Y."/>
            <person name="Scheller H.V."/>
            <person name="Schulz B."/>
            <person name="Schulz C."/>
            <person name="Shakirov E.V."/>
            <person name="Shibagaki N."/>
            <person name="Shinohara N."/>
            <person name="Shippen D.E."/>
            <person name="Soerensen I."/>
            <person name="Sotooka R."/>
            <person name="Sugimoto N."/>
            <person name="Sugita M."/>
            <person name="Sumikawa N."/>
            <person name="Tanurdzic M."/>
            <person name="Theissen G."/>
            <person name="Ulvskov P."/>
            <person name="Wakazuki S."/>
            <person name="Weng J.K."/>
            <person name="Willats W.W."/>
            <person name="Wipf D."/>
            <person name="Wolf P.G."/>
            <person name="Yang L."/>
            <person name="Zimmer A.D."/>
            <person name="Zhu Q."/>
            <person name="Mitros T."/>
            <person name="Hellsten U."/>
            <person name="Loque D."/>
            <person name="Otillar R."/>
            <person name="Salamov A."/>
            <person name="Schmutz J."/>
            <person name="Shapiro H."/>
            <person name="Lindquist E."/>
            <person name="Lucas S."/>
            <person name="Rokhsar D."/>
            <person name="Grigoriev I.V."/>
        </authorList>
    </citation>
    <scope>NUCLEOTIDE SEQUENCE [LARGE SCALE GENOMIC DNA]</scope>
</reference>
<dbReference type="InterPro" id="IPR021109">
    <property type="entry name" value="Peptidase_aspartic_dom_sf"/>
</dbReference>
<dbReference type="PROSITE" id="PS51767">
    <property type="entry name" value="PEPTIDASE_A1"/>
    <property type="match status" value="1"/>
</dbReference>
<feature type="non-terminal residue" evidence="4">
    <location>
        <position position="1"/>
    </location>
</feature>
<accession>D8SB33</accession>
<dbReference type="HOGENOM" id="CLU_005738_0_2_1"/>
<evidence type="ECO:0000256" key="1">
    <source>
        <dbReference type="ARBA" id="ARBA00022670"/>
    </source>
</evidence>
<dbReference type="Pfam" id="PF14541">
    <property type="entry name" value="TAXi_C"/>
    <property type="match status" value="1"/>
</dbReference>